<dbReference type="PANTHER" id="PTHR18964:SF149">
    <property type="entry name" value="BIFUNCTIONAL UDP-N-ACETYLGLUCOSAMINE 2-EPIMERASE_N-ACETYLMANNOSAMINE KINASE"/>
    <property type="match status" value="1"/>
</dbReference>
<dbReference type="InterPro" id="IPR000600">
    <property type="entry name" value="ROK"/>
</dbReference>
<comment type="similarity">
    <text evidence="1">Belongs to the ROK (NagC/XylR) family.</text>
</comment>
<evidence type="ECO:0000313" key="2">
    <source>
        <dbReference type="EMBL" id="HIW87492.1"/>
    </source>
</evidence>
<comment type="caution">
    <text evidence="2">The sequence shown here is derived from an EMBL/GenBank/DDBJ whole genome shotgun (WGS) entry which is preliminary data.</text>
</comment>
<name>A0A9D1UGZ9_9BACT</name>
<dbReference type="InterPro" id="IPR043129">
    <property type="entry name" value="ATPase_NBD"/>
</dbReference>
<reference evidence="2" key="2">
    <citation type="submission" date="2021-04" db="EMBL/GenBank/DDBJ databases">
        <authorList>
            <person name="Gilroy R."/>
        </authorList>
    </citation>
    <scope>NUCLEOTIDE SEQUENCE</scope>
    <source>
        <strain evidence="2">Gambia16-930</strain>
    </source>
</reference>
<protein>
    <submittedName>
        <fullName evidence="2">ROK family protein</fullName>
    </submittedName>
</protein>
<dbReference type="EMBL" id="DXGG01000137">
    <property type="protein sequence ID" value="HIW87492.1"/>
    <property type="molecule type" value="Genomic_DNA"/>
</dbReference>
<evidence type="ECO:0000313" key="3">
    <source>
        <dbReference type="Proteomes" id="UP000824267"/>
    </source>
</evidence>
<reference evidence="2" key="1">
    <citation type="journal article" date="2021" name="PeerJ">
        <title>Extensive microbial diversity within the chicken gut microbiome revealed by metagenomics and culture.</title>
        <authorList>
            <person name="Gilroy R."/>
            <person name="Ravi A."/>
            <person name="Getino M."/>
            <person name="Pursley I."/>
            <person name="Horton D.L."/>
            <person name="Alikhan N.F."/>
            <person name="Baker D."/>
            <person name="Gharbi K."/>
            <person name="Hall N."/>
            <person name="Watson M."/>
            <person name="Adriaenssens E.M."/>
            <person name="Foster-Nyarko E."/>
            <person name="Jarju S."/>
            <person name="Secka A."/>
            <person name="Antonio M."/>
            <person name="Oren A."/>
            <person name="Chaudhuri R.R."/>
            <person name="La Ragione R."/>
            <person name="Hildebrand F."/>
            <person name="Pallen M.J."/>
        </authorList>
    </citation>
    <scope>NUCLEOTIDE SEQUENCE</scope>
    <source>
        <strain evidence="2">Gambia16-930</strain>
    </source>
</reference>
<dbReference type="Gene3D" id="3.30.420.40">
    <property type="match status" value="2"/>
</dbReference>
<dbReference type="PANTHER" id="PTHR18964">
    <property type="entry name" value="ROK (REPRESSOR, ORF, KINASE) FAMILY"/>
    <property type="match status" value="1"/>
</dbReference>
<gene>
    <name evidence="2" type="ORF">IAC47_04370</name>
</gene>
<evidence type="ECO:0000256" key="1">
    <source>
        <dbReference type="ARBA" id="ARBA00006479"/>
    </source>
</evidence>
<dbReference type="Pfam" id="PF00480">
    <property type="entry name" value="ROK"/>
    <property type="match status" value="1"/>
</dbReference>
<proteinExistence type="inferred from homology"/>
<organism evidence="2 3">
    <name type="scientific">Candidatus Onthomorpha intestinigallinarum</name>
    <dbReference type="NCBI Taxonomy" id="2840880"/>
    <lineage>
        <taxon>Bacteria</taxon>
        <taxon>Pseudomonadati</taxon>
        <taxon>Bacteroidota</taxon>
        <taxon>Bacteroidia</taxon>
        <taxon>Bacteroidales</taxon>
        <taxon>Candidatus Onthomorpha</taxon>
    </lineage>
</organism>
<dbReference type="Proteomes" id="UP000824267">
    <property type="component" value="Unassembled WGS sequence"/>
</dbReference>
<dbReference type="SUPFAM" id="SSF53067">
    <property type="entry name" value="Actin-like ATPase domain"/>
    <property type="match status" value="1"/>
</dbReference>
<dbReference type="AlphaFoldDB" id="A0A9D1UGZ9"/>
<accession>A0A9D1UGZ9</accession>
<sequence length="319" mass="33940">MKYSIGVDMGGTNTSIGLVDENGNLIVKSNFKTTDYPVLEDFLTELVKHICSASEKCENIDEIAGVGIGTPNGNYYKGTIELAPNLPFKGVIQIKKILEILLINHGLNLRVKVTNDANAAGMGEMMYGAAKGIKNFVMITLGTGVGSAIIVDGKMVYGSDGFAGEVGHTIIFPDGRSCGCGRKGCLETYSSATGIRRTALELLHSTSKPSLLRNLEEEEINGKTISEAAGQNDALALECIDFTARILSIGLANTVAVTSPEKIVIAGGLSKAGELLLKPLRTYFEQNLYPVFRNKVSIELSKLDDNNAAILGAAALSFE</sequence>
<dbReference type="PROSITE" id="PS01125">
    <property type="entry name" value="ROK"/>
    <property type="match status" value="1"/>
</dbReference>
<dbReference type="InterPro" id="IPR049874">
    <property type="entry name" value="ROK_cs"/>
</dbReference>